<name>A0ABQ0BK81_9FIRM</name>
<keyword evidence="1" id="KW-0472">Membrane</keyword>
<evidence type="ECO:0000313" key="3">
    <source>
        <dbReference type="Proteomes" id="UP001600943"/>
    </source>
</evidence>
<gene>
    <name evidence="2" type="ORF">K040078D81_59730</name>
</gene>
<organism evidence="2 3">
    <name type="scientific">Blautia hominis</name>
    <dbReference type="NCBI Taxonomy" id="2025493"/>
    <lineage>
        <taxon>Bacteria</taxon>
        <taxon>Bacillati</taxon>
        <taxon>Bacillota</taxon>
        <taxon>Clostridia</taxon>
        <taxon>Lachnospirales</taxon>
        <taxon>Lachnospiraceae</taxon>
        <taxon>Blautia</taxon>
    </lineage>
</organism>
<evidence type="ECO:0000256" key="1">
    <source>
        <dbReference type="SAM" id="Phobius"/>
    </source>
</evidence>
<sequence length="221" mass="24072">MKKWRMFIESALQVIGMSIVVVLGITLLTGGQIYMGFSDSSGGRVVSDLPAKMIFVSIFIGSITSSSVYSSYIPAAMCLNCRRIDALIGMQIMKFIIAVLMAVITILLFRIGGWQFMDGDVSRALELVAIAFCAMILVVSLGEIVGLIYLRFHKIGMMIMVVFFAAGGGILGSFVAMNLEKSISFNFEFANILLYTAMAAAVVWVLDIFISRCLLAGLEVQ</sequence>
<evidence type="ECO:0000313" key="2">
    <source>
        <dbReference type="EMBL" id="GAA6411856.1"/>
    </source>
</evidence>
<feature type="transmembrane region" description="Helical" evidence="1">
    <location>
        <begin position="157"/>
        <end position="177"/>
    </location>
</feature>
<keyword evidence="3" id="KW-1185">Reference proteome</keyword>
<accession>A0ABQ0BK81</accession>
<proteinExistence type="predicted"/>
<protein>
    <recommendedName>
        <fullName evidence="4">ABC transporter permease</fullName>
    </recommendedName>
</protein>
<keyword evidence="1" id="KW-1133">Transmembrane helix</keyword>
<feature type="transmembrane region" description="Helical" evidence="1">
    <location>
        <begin position="12"/>
        <end position="34"/>
    </location>
</feature>
<comment type="caution">
    <text evidence="2">The sequence shown here is derived from an EMBL/GenBank/DDBJ whole genome shotgun (WGS) entry which is preliminary data.</text>
</comment>
<feature type="transmembrane region" description="Helical" evidence="1">
    <location>
        <begin position="189"/>
        <end position="210"/>
    </location>
</feature>
<reference evidence="2 3" key="1">
    <citation type="submission" date="2024-04" db="EMBL/GenBank/DDBJ databases">
        <title>Defined microbial consortia suppress multidrug-resistant proinflammatory Enterobacteriaceae via ecological control.</title>
        <authorList>
            <person name="Furuichi M."/>
            <person name="Kawaguchi T."/>
            <person name="Pust M."/>
            <person name="Yasuma K."/>
            <person name="Plichta D."/>
            <person name="Hasegawa N."/>
            <person name="Ohya T."/>
            <person name="Bhattarai S."/>
            <person name="Sasajima S."/>
            <person name="Aoto Y."/>
            <person name="Tuganbaev T."/>
            <person name="Yaginuma M."/>
            <person name="Ueda M."/>
            <person name="Okahashi N."/>
            <person name="Amafuji K."/>
            <person name="Kiridooshi Y."/>
            <person name="Sugita K."/>
            <person name="Strazar M."/>
            <person name="Skelly A."/>
            <person name="Suda W."/>
            <person name="Hattori M."/>
            <person name="Nakamoto N."/>
            <person name="Caballero S."/>
            <person name="Norman J."/>
            <person name="Olle B."/>
            <person name="Tanoue T."/>
            <person name="Arita M."/>
            <person name="Bucci V."/>
            <person name="Atarashi K."/>
            <person name="Xavier R."/>
            <person name="Honda K."/>
        </authorList>
    </citation>
    <scope>NUCLEOTIDE SEQUENCE [LARGE SCALE GENOMIC DNA]</scope>
    <source>
        <strain evidence="3">k04-0078-D8-1</strain>
    </source>
</reference>
<dbReference type="Proteomes" id="UP001600943">
    <property type="component" value="Unassembled WGS sequence"/>
</dbReference>
<feature type="transmembrane region" description="Helical" evidence="1">
    <location>
        <begin position="54"/>
        <end position="75"/>
    </location>
</feature>
<dbReference type="EMBL" id="BAABYW010000002">
    <property type="protein sequence ID" value="GAA6411856.1"/>
    <property type="molecule type" value="Genomic_DNA"/>
</dbReference>
<dbReference type="RefSeq" id="WP_390410506.1">
    <property type="nucleotide sequence ID" value="NZ_BAABYW010000002.1"/>
</dbReference>
<evidence type="ECO:0008006" key="4">
    <source>
        <dbReference type="Google" id="ProtNLM"/>
    </source>
</evidence>
<keyword evidence="1" id="KW-0812">Transmembrane</keyword>
<feature type="transmembrane region" description="Helical" evidence="1">
    <location>
        <begin position="95"/>
        <end position="116"/>
    </location>
</feature>
<feature type="transmembrane region" description="Helical" evidence="1">
    <location>
        <begin position="128"/>
        <end position="150"/>
    </location>
</feature>